<reference evidence="1" key="1">
    <citation type="journal article" date="2023" name="Science">
        <title>Genome structures resolve the early diversification of teleost fishes.</title>
        <authorList>
            <person name="Parey E."/>
            <person name="Louis A."/>
            <person name="Montfort J."/>
            <person name="Bouchez O."/>
            <person name="Roques C."/>
            <person name="Iampietro C."/>
            <person name="Lluch J."/>
            <person name="Castinel A."/>
            <person name="Donnadieu C."/>
            <person name="Desvignes T."/>
            <person name="Floi Bucao C."/>
            <person name="Jouanno E."/>
            <person name="Wen M."/>
            <person name="Mejri S."/>
            <person name="Dirks R."/>
            <person name="Jansen H."/>
            <person name="Henkel C."/>
            <person name="Chen W.J."/>
            <person name="Zahm M."/>
            <person name="Cabau C."/>
            <person name="Klopp C."/>
            <person name="Thompson A.W."/>
            <person name="Robinson-Rechavi M."/>
            <person name="Braasch I."/>
            <person name="Lecointre G."/>
            <person name="Bobe J."/>
            <person name="Postlethwait J.H."/>
            <person name="Berthelot C."/>
            <person name="Roest Crollius H."/>
            <person name="Guiguen Y."/>
        </authorList>
    </citation>
    <scope>NUCLEOTIDE SEQUENCE</scope>
    <source>
        <strain evidence="1">WJC10195</strain>
    </source>
</reference>
<gene>
    <name evidence="1" type="ORF">SKAU_G00414130</name>
</gene>
<dbReference type="EMBL" id="JAINUF010000023">
    <property type="protein sequence ID" value="KAJ8333405.1"/>
    <property type="molecule type" value="Genomic_DNA"/>
</dbReference>
<keyword evidence="2" id="KW-1185">Reference proteome</keyword>
<comment type="caution">
    <text evidence="1">The sequence shown here is derived from an EMBL/GenBank/DDBJ whole genome shotgun (WGS) entry which is preliminary data.</text>
</comment>
<accession>A0A9Q1IAI5</accession>
<evidence type="ECO:0000313" key="2">
    <source>
        <dbReference type="Proteomes" id="UP001152622"/>
    </source>
</evidence>
<organism evidence="1 2">
    <name type="scientific">Synaphobranchus kaupii</name>
    <name type="common">Kaup's arrowtooth eel</name>
    <dbReference type="NCBI Taxonomy" id="118154"/>
    <lineage>
        <taxon>Eukaryota</taxon>
        <taxon>Metazoa</taxon>
        <taxon>Chordata</taxon>
        <taxon>Craniata</taxon>
        <taxon>Vertebrata</taxon>
        <taxon>Euteleostomi</taxon>
        <taxon>Actinopterygii</taxon>
        <taxon>Neopterygii</taxon>
        <taxon>Teleostei</taxon>
        <taxon>Anguilliformes</taxon>
        <taxon>Synaphobranchidae</taxon>
        <taxon>Synaphobranchus</taxon>
    </lineage>
</organism>
<protein>
    <submittedName>
        <fullName evidence="1">Uncharacterized protein</fullName>
    </submittedName>
</protein>
<proteinExistence type="predicted"/>
<evidence type="ECO:0000313" key="1">
    <source>
        <dbReference type="EMBL" id="KAJ8333405.1"/>
    </source>
</evidence>
<dbReference type="AlphaFoldDB" id="A0A9Q1IAI5"/>
<sequence>MFSTEHDKQNAGNYERVVFGRDTRACYHLRAGEITATTRTKRRPFKTTVATDGGQLAVFLSPRTVPYSRPRGRFREEPRRSRFHTCRGLRLNRADQITLSAETKDASTVQH</sequence>
<name>A0A9Q1IAI5_SYNKA</name>
<dbReference type="Proteomes" id="UP001152622">
    <property type="component" value="Chromosome 23"/>
</dbReference>